<evidence type="ECO:0008006" key="4">
    <source>
        <dbReference type="Google" id="ProtNLM"/>
    </source>
</evidence>
<reference evidence="2" key="1">
    <citation type="submission" date="2022-03" db="EMBL/GenBank/DDBJ databases">
        <title>Draft genome sequence of Aduncisulcus paluster, a free-living microaerophilic Fornicata.</title>
        <authorList>
            <person name="Yuyama I."/>
            <person name="Kume K."/>
            <person name="Tamura T."/>
            <person name="Inagaki Y."/>
            <person name="Hashimoto T."/>
        </authorList>
    </citation>
    <scope>NUCLEOTIDE SEQUENCE</scope>
    <source>
        <strain evidence="2">NY0171</strain>
    </source>
</reference>
<sequence length="167" mass="18254">DQTVVGMFLRNCFPESIYDLTMAELRCAGQEDDLEAAIKQANEELKALRASKRQFDIFGAAPFGLDVKPVRAKMGVSADYLPTLSHVDRGQKGFSSFSSASSSASKHTSGPCDFCGYLGHAERDCRIKKAASAEAKKRGFEARKRKKSRRQASQNKGKSSYSSGDKS</sequence>
<feature type="non-terminal residue" evidence="2">
    <location>
        <position position="167"/>
    </location>
</feature>
<feature type="region of interest" description="Disordered" evidence="1">
    <location>
        <begin position="133"/>
        <end position="167"/>
    </location>
</feature>
<organism evidence="2 3">
    <name type="scientific">Aduncisulcus paluster</name>
    <dbReference type="NCBI Taxonomy" id="2918883"/>
    <lineage>
        <taxon>Eukaryota</taxon>
        <taxon>Metamonada</taxon>
        <taxon>Carpediemonas-like organisms</taxon>
        <taxon>Aduncisulcus</taxon>
    </lineage>
</organism>
<name>A0ABQ5KT11_9EUKA</name>
<gene>
    <name evidence="2" type="ORF">ADUPG1_003016</name>
</gene>
<dbReference type="Proteomes" id="UP001057375">
    <property type="component" value="Unassembled WGS sequence"/>
</dbReference>
<keyword evidence="3" id="KW-1185">Reference proteome</keyword>
<evidence type="ECO:0000313" key="2">
    <source>
        <dbReference type="EMBL" id="GKT35600.1"/>
    </source>
</evidence>
<feature type="compositionally biased region" description="Low complexity" evidence="1">
    <location>
        <begin position="151"/>
        <end position="167"/>
    </location>
</feature>
<proteinExistence type="predicted"/>
<dbReference type="PROSITE" id="PS50096">
    <property type="entry name" value="IQ"/>
    <property type="match status" value="1"/>
</dbReference>
<accession>A0ABQ5KT11</accession>
<evidence type="ECO:0000313" key="3">
    <source>
        <dbReference type="Proteomes" id="UP001057375"/>
    </source>
</evidence>
<comment type="caution">
    <text evidence="2">The sequence shown here is derived from an EMBL/GenBank/DDBJ whole genome shotgun (WGS) entry which is preliminary data.</text>
</comment>
<dbReference type="EMBL" id="BQXS01003851">
    <property type="protein sequence ID" value="GKT35600.1"/>
    <property type="molecule type" value="Genomic_DNA"/>
</dbReference>
<feature type="non-terminal residue" evidence="2">
    <location>
        <position position="1"/>
    </location>
</feature>
<evidence type="ECO:0000256" key="1">
    <source>
        <dbReference type="SAM" id="MobiDB-lite"/>
    </source>
</evidence>
<protein>
    <recommendedName>
        <fullName evidence="4">CCHC-type domain-containing protein</fullName>
    </recommendedName>
</protein>